<dbReference type="Gene3D" id="1.25.40.10">
    <property type="entry name" value="Tetratricopeptide repeat domain"/>
    <property type="match status" value="3"/>
</dbReference>
<dbReference type="PANTHER" id="PTHR10098:SF112">
    <property type="entry name" value="SLR0380 PROTEIN"/>
    <property type="match status" value="1"/>
</dbReference>
<gene>
    <name evidence="2" type="ORF">H6G03_01455</name>
</gene>
<dbReference type="SMART" id="SM00028">
    <property type="entry name" value="TPR"/>
    <property type="match status" value="7"/>
</dbReference>
<proteinExistence type="predicted"/>
<organism evidence="2 3">
    <name type="scientific">Aerosakkonema funiforme FACHB-1375</name>
    <dbReference type="NCBI Taxonomy" id="2949571"/>
    <lineage>
        <taxon>Bacteria</taxon>
        <taxon>Bacillati</taxon>
        <taxon>Cyanobacteriota</taxon>
        <taxon>Cyanophyceae</taxon>
        <taxon>Oscillatoriophycideae</taxon>
        <taxon>Aerosakkonematales</taxon>
        <taxon>Aerosakkonemataceae</taxon>
        <taxon>Aerosakkonema</taxon>
    </lineage>
</organism>
<evidence type="ECO:0000313" key="2">
    <source>
        <dbReference type="EMBL" id="MBD2179787.1"/>
    </source>
</evidence>
<dbReference type="EMBL" id="JACJPW010000002">
    <property type="protein sequence ID" value="MBD2179787.1"/>
    <property type="molecule type" value="Genomic_DNA"/>
</dbReference>
<keyword evidence="3" id="KW-1185">Reference proteome</keyword>
<dbReference type="InterPro" id="IPR024983">
    <property type="entry name" value="CHAT_dom"/>
</dbReference>
<dbReference type="AlphaFoldDB" id="A0A926VBB6"/>
<dbReference type="InterPro" id="IPR011990">
    <property type="entry name" value="TPR-like_helical_dom_sf"/>
</dbReference>
<feature type="domain" description="CHAT" evidence="1">
    <location>
        <begin position="603"/>
        <end position="872"/>
    </location>
</feature>
<dbReference type="Pfam" id="PF13374">
    <property type="entry name" value="TPR_10"/>
    <property type="match status" value="2"/>
</dbReference>
<name>A0A926VBB6_9CYAN</name>
<dbReference type="RefSeq" id="WP_190461325.1">
    <property type="nucleotide sequence ID" value="NZ_JACJPW010000002.1"/>
</dbReference>
<comment type="caution">
    <text evidence="2">The sequence shown here is derived from an EMBL/GenBank/DDBJ whole genome shotgun (WGS) entry which is preliminary data.</text>
</comment>
<evidence type="ECO:0000313" key="3">
    <source>
        <dbReference type="Proteomes" id="UP000641646"/>
    </source>
</evidence>
<dbReference type="SUPFAM" id="SSF48452">
    <property type="entry name" value="TPR-like"/>
    <property type="match status" value="2"/>
</dbReference>
<dbReference type="InterPro" id="IPR019734">
    <property type="entry name" value="TPR_rpt"/>
</dbReference>
<dbReference type="PANTHER" id="PTHR10098">
    <property type="entry name" value="RAPSYN-RELATED"/>
    <property type="match status" value="1"/>
</dbReference>
<reference evidence="2" key="2">
    <citation type="submission" date="2020-08" db="EMBL/GenBank/DDBJ databases">
        <authorList>
            <person name="Chen M."/>
            <person name="Teng W."/>
            <person name="Zhao L."/>
            <person name="Hu C."/>
            <person name="Zhou Y."/>
            <person name="Han B."/>
            <person name="Song L."/>
            <person name="Shu W."/>
        </authorList>
    </citation>
    <scope>NUCLEOTIDE SEQUENCE</scope>
    <source>
        <strain evidence="2">FACHB-1375</strain>
    </source>
</reference>
<reference evidence="2" key="1">
    <citation type="journal article" date="2015" name="ISME J.">
        <title>Draft Genome Sequence of Streptomyces incarnatus NRRL8089, which Produces the Nucleoside Antibiotic Sinefungin.</title>
        <authorList>
            <person name="Oshima K."/>
            <person name="Hattori M."/>
            <person name="Shimizu H."/>
            <person name="Fukuda K."/>
            <person name="Nemoto M."/>
            <person name="Inagaki K."/>
            <person name="Tamura T."/>
        </authorList>
    </citation>
    <scope>NUCLEOTIDE SEQUENCE</scope>
    <source>
        <strain evidence="2">FACHB-1375</strain>
    </source>
</reference>
<dbReference type="Proteomes" id="UP000641646">
    <property type="component" value="Unassembled WGS sequence"/>
</dbReference>
<protein>
    <submittedName>
        <fullName evidence="2">CHAT domain-containing protein</fullName>
    </submittedName>
</protein>
<dbReference type="Pfam" id="PF12770">
    <property type="entry name" value="CHAT"/>
    <property type="match status" value="1"/>
</dbReference>
<evidence type="ECO:0000259" key="1">
    <source>
        <dbReference type="Pfam" id="PF12770"/>
    </source>
</evidence>
<sequence length="874" mass="96413">MLRRFHFLLFGLFILSLAISVSLPAISTESNGYLNQENKSVESLVNSANDGGKAENLLEQGKQFYQAGQFSNAAQAWQSAASNFADLKDTLNQARASTMLSLALQQLGQWQSAKEAISKSLNLLNNSQAKNQNSALILAQALNAKGNLELALGNAEEALAIWQQAAATYTKGGDRAGAIGSLINQTQAMQSLGLYRRASTTLQEVEQTLQKEPDSLLKSIGLRSLGNALRQVGDLKRSREILQQSLEIAKRLQSTPDIGETLLSLGNTSRIQQDAAAALKFYRETASTSTSELTQVQARLNELSLLLEQKRLEDAKSLFGQIQSQVSNLPATRAGIYARINLAQSMKNLLNKNDLPDAIDNGKLTKDMAQLLVTSVQQAESLKDARAKSYALGNLGSLYRENQQWSDAKELTEEALSIAQAINAGDIAYQWQWQLGRLLQKEGKIKDAIAAYTEAVNTLQSLRSDLVAINQDVQFSFRDSVEPVYRELVGLLLQPDNQSQETTIQNRIMQARSVIESLQLAELDNFFRESCLDSKPVQIDRIDRTAAVIYPIILADRLEVILSIPGQPLRHYATAMPNDKVESSIDQLRQSLSPVASTSQRLRLSQQFYDWLIRPAEADLAKNGIQTLVFVPDGLMRNLPMAVLYDGNQFLVEKYRIAVTPGLQLLEPKALMQRSFRVLTAGLTEARQNFSALPAVKTELSQISAEVPSTVLLNGQFTSNGLQKEIKETAFPVVHLATHGQFSSNAEETFILTWDNKINVKEFDELLEVRLKGEPKPIELLVLSACQTATGDKRAALGLAGIAVRSGARSTIASLWSVNDAATSELMAQFYRELSQTGISKAEALRRAQLNLLKNTAYKHPFYWAPFVLVGNWL</sequence>
<accession>A0A926VBB6</accession>